<dbReference type="Gene3D" id="1.20.120.990">
    <property type="entry name" value="Glycosyltransferase family 88, C-terminal domain"/>
    <property type="match status" value="1"/>
</dbReference>
<dbReference type="AlphaFoldDB" id="A0A2H5PRN2"/>
<evidence type="ECO:0000313" key="1">
    <source>
        <dbReference type="EMBL" id="GAY55020.1"/>
    </source>
</evidence>
<dbReference type="EMBL" id="BDQV01000112">
    <property type="protein sequence ID" value="GAY55020.1"/>
    <property type="molecule type" value="Genomic_DNA"/>
</dbReference>
<evidence type="ECO:0000313" key="2">
    <source>
        <dbReference type="Proteomes" id="UP000236630"/>
    </source>
</evidence>
<name>A0A2H5PRN2_CITUN</name>
<keyword evidence="2" id="KW-1185">Reference proteome</keyword>
<dbReference type="STRING" id="55188.A0A2H5PRN2"/>
<gene>
    <name evidence="1" type="ORF">CUMW_161200</name>
</gene>
<sequence length="98" mass="11485">MRELIKEIIETREVAMKVGKASIDELLGVLMESNHKQIQQKGTGMCIEEVIGKCKLLYILQHPYSYGQCFRYACFEIGKNVREKRFSKFVGRNQYFMI</sequence>
<reference evidence="1 2" key="1">
    <citation type="journal article" date="2017" name="Front. Genet.">
        <title>Draft sequencing of the heterozygous diploid genome of Satsuma (Citrus unshiu Marc.) using a hybrid assembly approach.</title>
        <authorList>
            <person name="Shimizu T."/>
            <person name="Tanizawa Y."/>
            <person name="Mochizuki T."/>
            <person name="Nagasaki H."/>
            <person name="Yoshioka T."/>
            <person name="Toyoda A."/>
            <person name="Fujiyama A."/>
            <person name="Kaminuma E."/>
            <person name="Nakamura Y."/>
        </authorList>
    </citation>
    <scope>NUCLEOTIDE SEQUENCE [LARGE SCALE GENOMIC DNA]</scope>
    <source>
        <strain evidence="2">cv. Miyagawa wase</strain>
    </source>
</reference>
<comment type="caution">
    <text evidence="1">The sequence shown here is derived from an EMBL/GenBank/DDBJ whole genome shotgun (WGS) entry which is preliminary data.</text>
</comment>
<proteinExistence type="predicted"/>
<dbReference type="Proteomes" id="UP000236630">
    <property type="component" value="Unassembled WGS sequence"/>
</dbReference>
<organism evidence="1 2">
    <name type="scientific">Citrus unshiu</name>
    <name type="common">Satsuma mandarin</name>
    <name type="synonym">Citrus nobilis var. unshiu</name>
    <dbReference type="NCBI Taxonomy" id="55188"/>
    <lineage>
        <taxon>Eukaryota</taxon>
        <taxon>Viridiplantae</taxon>
        <taxon>Streptophyta</taxon>
        <taxon>Embryophyta</taxon>
        <taxon>Tracheophyta</taxon>
        <taxon>Spermatophyta</taxon>
        <taxon>Magnoliopsida</taxon>
        <taxon>eudicotyledons</taxon>
        <taxon>Gunneridae</taxon>
        <taxon>Pentapetalae</taxon>
        <taxon>rosids</taxon>
        <taxon>malvids</taxon>
        <taxon>Sapindales</taxon>
        <taxon>Rutaceae</taxon>
        <taxon>Aurantioideae</taxon>
        <taxon>Citrus</taxon>
    </lineage>
</organism>
<accession>A0A2H5PRN2</accession>
<protein>
    <submittedName>
        <fullName evidence="1">Uncharacterized protein</fullName>
    </submittedName>
</protein>